<dbReference type="STRING" id="1064592.G0VB17"/>
<dbReference type="GeneID" id="96901704"/>
<dbReference type="GO" id="GO:0000278">
    <property type="term" value="P:mitotic cell cycle"/>
    <property type="evidence" value="ECO:0007669"/>
    <property type="project" value="EnsemblFungi"/>
</dbReference>
<dbReference type="RefSeq" id="XP_003674517.1">
    <property type="nucleotide sequence ID" value="XM_003674469.1"/>
</dbReference>
<dbReference type="HOGENOM" id="CLU_055872_1_0_1"/>
<feature type="compositionally biased region" description="Basic and acidic residues" evidence="1">
    <location>
        <begin position="112"/>
        <end position="126"/>
    </location>
</feature>
<reference key="2">
    <citation type="submission" date="2011-08" db="EMBL/GenBank/DDBJ databases">
        <title>Genome sequence of Naumovozyma castellii.</title>
        <authorList>
            <person name="Gordon J.L."/>
            <person name="Armisen D."/>
            <person name="Proux-Wera E."/>
            <person name="OhEigeartaigh S.S."/>
            <person name="Byrne K.P."/>
            <person name="Wolfe K.H."/>
        </authorList>
    </citation>
    <scope>NUCLEOTIDE SEQUENCE</scope>
    <source>
        <strain>Type strain:CBS 4309</strain>
    </source>
</reference>
<feature type="compositionally biased region" description="Polar residues" evidence="1">
    <location>
        <begin position="167"/>
        <end position="181"/>
    </location>
</feature>
<dbReference type="OMA" id="PEKQMRT"/>
<dbReference type="GO" id="GO:0000122">
    <property type="term" value="P:negative regulation of transcription by RNA polymerase II"/>
    <property type="evidence" value="ECO:0007669"/>
    <property type="project" value="EnsemblFungi"/>
</dbReference>
<accession>G0VB17</accession>
<dbReference type="OrthoDB" id="4036116at2759"/>
<dbReference type="Proteomes" id="UP000001640">
    <property type="component" value="Chromosome 2"/>
</dbReference>
<feature type="region of interest" description="Disordered" evidence="1">
    <location>
        <begin position="81"/>
        <end position="289"/>
    </location>
</feature>
<keyword evidence="3" id="KW-1185">Reference proteome</keyword>
<dbReference type="AlphaFoldDB" id="G0VB17"/>
<protein>
    <submittedName>
        <fullName evidence="2">Uncharacterized protein</fullName>
    </submittedName>
</protein>
<feature type="compositionally biased region" description="Low complexity" evidence="1">
    <location>
        <begin position="87"/>
        <end position="100"/>
    </location>
</feature>
<evidence type="ECO:0000256" key="1">
    <source>
        <dbReference type="SAM" id="MobiDB-lite"/>
    </source>
</evidence>
<dbReference type="FunCoup" id="G0VB17">
    <property type="interactions" value="140"/>
</dbReference>
<dbReference type="EMBL" id="HE576753">
    <property type="protein sequence ID" value="CCC68140.1"/>
    <property type="molecule type" value="Genomic_DNA"/>
</dbReference>
<dbReference type="GO" id="GO:0032298">
    <property type="term" value="P:positive regulation of DNA-templated DNA replication initiation"/>
    <property type="evidence" value="ECO:0007669"/>
    <property type="project" value="EnsemblFungi"/>
</dbReference>
<dbReference type="GO" id="GO:0030674">
    <property type="term" value="F:protein-macromolecule adaptor activity"/>
    <property type="evidence" value="ECO:0007669"/>
    <property type="project" value="EnsemblFungi"/>
</dbReference>
<dbReference type="GO" id="GO:0000118">
    <property type="term" value="C:histone deacetylase complex"/>
    <property type="evidence" value="ECO:0007669"/>
    <property type="project" value="EnsemblFungi"/>
</dbReference>
<evidence type="ECO:0000313" key="3">
    <source>
        <dbReference type="Proteomes" id="UP000001640"/>
    </source>
</evidence>
<dbReference type="KEGG" id="ncs:NCAS_0B00560"/>
<sequence length="366" mass="42140">MTDTPSSETSVSNWNKLMQLQDQENKLTEQIKDIVSDIKPLEFESYYDYFIIHSFKKGVSESGKVDIDDLRSREHGRYYKRIKRSDVNSNSNSVPPTSNNDDNDLDYINTRIKIDPNDNKSDESGPNRRRTRSQASSAPIVNMKETDDDSDNEDLESLDLSNDERSNSNGNTSSGELSKINSDFEDEENRNVATTDIISVELDTLPSSPDTSDDVEDNIDKDTDEENKELPKIEEETEKNLEEKENGNDTNGTHIESPLGDSAEEKAVGEHIEKEKEQEQEEEHELDIHDLYESLVPKVKDPERRSDWILPPRFRYIPEKQMRTKHVHETVKVNELVSMKRIRKVLSRFEGGVAGVRKRDWESDEE</sequence>
<name>G0VB17_NAUCA</name>
<feature type="compositionally biased region" description="Basic and acidic residues" evidence="1">
    <location>
        <begin position="228"/>
        <end position="247"/>
    </location>
</feature>
<feature type="compositionally biased region" description="Acidic residues" evidence="1">
    <location>
        <begin position="146"/>
        <end position="157"/>
    </location>
</feature>
<reference evidence="2 3" key="1">
    <citation type="journal article" date="2011" name="Proc. Natl. Acad. Sci. U.S.A.">
        <title>Evolutionary erosion of yeast sex chromosomes by mating-type switching accidents.</title>
        <authorList>
            <person name="Gordon J.L."/>
            <person name="Armisen D."/>
            <person name="Proux-Wera E."/>
            <person name="Oheigeartaigh S.S."/>
            <person name="Byrne K.P."/>
            <person name="Wolfe K.H."/>
        </authorList>
    </citation>
    <scope>NUCLEOTIDE SEQUENCE [LARGE SCALE GENOMIC DNA]</scope>
    <source>
        <strain evidence="3">ATCC 76901 / BCRC 22586 / CBS 4309 / NBRC 1992 / NRRL Y-12630</strain>
    </source>
</reference>
<proteinExistence type="predicted"/>
<dbReference type="eggNOG" id="ENOG502S1B3">
    <property type="taxonomic scope" value="Eukaryota"/>
</dbReference>
<dbReference type="InParanoid" id="G0VB17"/>
<organism evidence="2 3">
    <name type="scientific">Naumovozyma castellii</name>
    <name type="common">Yeast</name>
    <name type="synonym">Saccharomyces castellii</name>
    <dbReference type="NCBI Taxonomy" id="27288"/>
    <lineage>
        <taxon>Eukaryota</taxon>
        <taxon>Fungi</taxon>
        <taxon>Dikarya</taxon>
        <taxon>Ascomycota</taxon>
        <taxon>Saccharomycotina</taxon>
        <taxon>Saccharomycetes</taxon>
        <taxon>Saccharomycetales</taxon>
        <taxon>Saccharomycetaceae</taxon>
        <taxon>Naumovozyma</taxon>
    </lineage>
</organism>
<feature type="compositionally biased region" description="Basic and acidic residues" evidence="1">
    <location>
        <begin position="263"/>
        <end position="277"/>
    </location>
</feature>
<feature type="compositionally biased region" description="Acidic residues" evidence="1">
    <location>
        <begin position="211"/>
        <end position="227"/>
    </location>
</feature>
<gene>
    <name evidence="2" type="primary">NCAS0B00560</name>
    <name evidence="2" type="ordered locus">NCAS_0B00560</name>
</gene>
<evidence type="ECO:0000313" key="2">
    <source>
        <dbReference type="EMBL" id="CCC68140.1"/>
    </source>
</evidence>